<dbReference type="FunFam" id="2.170.270.10:FF:000007">
    <property type="entry name" value="PR domain zinc finger protein 10"/>
    <property type="match status" value="1"/>
</dbReference>
<dbReference type="InterPro" id="IPR001214">
    <property type="entry name" value="SET_dom"/>
</dbReference>
<evidence type="ECO:0000256" key="21">
    <source>
        <dbReference type="ARBA" id="ARBA00093328"/>
    </source>
</evidence>
<feature type="domain" description="C2H2-type" evidence="25">
    <location>
        <begin position="713"/>
        <end position="736"/>
    </location>
</feature>
<feature type="region of interest" description="Disordered" evidence="24">
    <location>
        <begin position="1323"/>
        <end position="1346"/>
    </location>
</feature>
<evidence type="ECO:0000259" key="25">
    <source>
        <dbReference type="PROSITE" id="PS50157"/>
    </source>
</evidence>
<keyword evidence="29" id="KW-1185">Reference proteome</keyword>
<evidence type="ECO:0000256" key="3">
    <source>
        <dbReference type="ARBA" id="ARBA00022553"/>
    </source>
</evidence>
<evidence type="ECO:0000313" key="28">
    <source>
        <dbReference type="EMBL" id="MBZ3874501.1"/>
    </source>
</evidence>
<feature type="domain" description="DEUBAD" evidence="27">
    <location>
        <begin position="1199"/>
        <end position="1316"/>
    </location>
</feature>
<keyword evidence="6 22" id="KW-0863">Zinc-finger</keyword>
<feature type="compositionally biased region" description="Polar residues" evidence="24">
    <location>
        <begin position="986"/>
        <end position="1005"/>
    </location>
</feature>
<feature type="region of interest" description="Disordered" evidence="24">
    <location>
        <begin position="306"/>
        <end position="332"/>
    </location>
</feature>
<dbReference type="EMBL" id="JAATJV010230700">
    <property type="protein sequence ID" value="MBZ3874501.1"/>
    <property type="molecule type" value="Genomic_DNA"/>
</dbReference>
<comment type="subcellular location">
    <subcellularLocation>
        <location evidence="1">Nucleus</location>
    </subcellularLocation>
</comment>
<dbReference type="GO" id="GO:0008270">
    <property type="term" value="F:zinc ion binding"/>
    <property type="evidence" value="ECO:0007669"/>
    <property type="project" value="UniProtKB-KW"/>
</dbReference>
<evidence type="ECO:0000256" key="15">
    <source>
        <dbReference type="ARBA" id="ARBA00029959"/>
    </source>
</evidence>
<keyword evidence="11" id="KW-0010">Activator</keyword>
<feature type="region of interest" description="Disordered" evidence="24">
    <location>
        <begin position="386"/>
        <end position="417"/>
    </location>
</feature>
<feature type="region of interest" description="Disordered" evidence="24">
    <location>
        <begin position="866"/>
        <end position="918"/>
    </location>
</feature>
<dbReference type="FunFam" id="1.10.10.2430:FF:000001">
    <property type="entry name" value="Nuclear factor related to kappaB binding protein"/>
    <property type="match status" value="1"/>
</dbReference>
<evidence type="ECO:0000256" key="24">
    <source>
        <dbReference type="SAM" id="MobiDB-lite"/>
    </source>
</evidence>
<evidence type="ECO:0000256" key="13">
    <source>
        <dbReference type="ARBA" id="ARBA00023242"/>
    </source>
</evidence>
<dbReference type="InterPro" id="IPR013087">
    <property type="entry name" value="Znf_C2H2_type"/>
</dbReference>
<dbReference type="CDD" id="cd21865">
    <property type="entry name" value="DEUBAD_NFRKB"/>
    <property type="match status" value="1"/>
</dbReference>
<feature type="domain" description="C2H2-type" evidence="25">
    <location>
        <begin position="560"/>
        <end position="587"/>
    </location>
</feature>
<dbReference type="InterPro" id="IPR024867">
    <property type="entry name" value="NFRKB"/>
</dbReference>
<feature type="compositionally biased region" description="Low complexity" evidence="24">
    <location>
        <begin position="2194"/>
        <end position="2209"/>
    </location>
</feature>
<feature type="domain" description="C2H2-type" evidence="25">
    <location>
        <begin position="588"/>
        <end position="616"/>
    </location>
</feature>
<name>A0AA41SVQ8_SCICA</name>
<evidence type="ECO:0000256" key="16">
    <source>
        <dbReference type="ARBA" id="ARBA00055613"/>
    </source>
</evidence>
<dbReference type="Pfam" id="PF14465">
    <property type="entry name" value="WHD_1st_NFRKB"/>
    <property type="match status" value="1"/>
</dbReference>
<dbReference type="InterPro" id="IPR044403">
    <property type="entry name" value="PRDM10_PR/SET"/>
</dbReference>
<gene>
    <name evidence="28" type="ORF">SUZIE_128255</name>
</gene>
<dbReference type="PROSITE" id="PS51916">
    <property type="entry name" value="DEUBAD"/>
    <property type="match status" value="1"/>
</dbReference>
<keyword evidence="2" id="KW-1017">Isopeptide bond</keyword>
<keyword evidence="8" id="KW-0832">Ubl conjugation</keyword>
<keyword evidence="7" id="KW-0862">Zinc</keyword>
<feature type="domain" description="C2H2-type" evidence="25">
    <location>
        <begin position="476"/>
        <end position="503"/>
    </location>
</feature>
<comment type="caution">
    <text evidence="28">The sequence shown here is derived from an EMBL/GenBank/DDBJ whole genome shotgun (WGS) entry which is preliminary data.</text>
</comment>
<dbReference type="GO" id="GO:0045935">
    <property type="term" value="P:positive regulation of nucleobase-containing compound metabolic process"/>
    <property type="evidence" value="ECO:0007669"/>
    <property type="project" value="UniProtKB-ARBA"/>
</dbReference>
<evidence type="ECO:0000256" key="17">
    <source>
        <dbReference type="ARBA" id="ARBA00059873"/>
    </source>
</evidence>
<keyword evidence="3" id="KW-0597">Phosphoprotein</keyword>
<feature type="compositionally biased region" description="Low complexity" evidence="24">
    <location>
        <begin position="880"/>
        <end position="918"/>
    </location>
</feature>
<keyword evidence="23" id="KW-0175">Coiled coil</keyword>
<keyword evidence="5" id="KW-0677">Repeat</keyword>
<feature type="region of interest" description="Disordered" evidence="24">
    <location>
        <begin position="978"/>
        <end position="1012"/>
    </location>
</feature>
<feature type="region of interest" description="Disordered" evidence="24">
    <location>
        <begin position="1091"/>
        <end position="1118"/>
    </location>
</feature>
<evidence type="ECO:0000259" key="27">
    <source>
        <dbReference type="PROSITE" id="PS51916"/>
    </source>
</evidence>
<feature type="compositionally biased region" description="Low complexity" evidence="24">
    <location>
        <begin position="1895"/>
        <end position="1905"/>
    </location>
</feature>
<dbReference type="InterPro" id="IPR036236">
    <property type="entry name" value="Znf_C2H2_sf"/>
</dbReference>
<evidence type="ECO:0000256" key="1">
    <source>
        <dbReference type="ARBA" id="ARBA00004123"/>
    </source>
</evidence>
<evidence type="ECO:0000256" key="7">
    <source>
        <dbReference type="ARBA" id="ARBA00022833"/>
    </source>
</evidence>
<comment type="function">
    <text evidence="17">Putative regulatory component of the chromatin remodeling INO80 complex which is involved in transcriptional regulation, DNA replication and probably DNA repair. Modulates the deubiquitinase activity of UCHL5 in the INO80 complex.</text>
</comment>
<dbReference type="InterPro" id="IPR046341">
    <property type="entry name" value="SET_dom_sf"/>
</dbReference>
<dbReference type="PROSITE" id="PS00028">
    <property type="entry name" value="ZINC_FINGER_C2H2_1"/>
    <property type="match status" value="8"/>
</dbReference>
<evidence type="ECO:0000256" key="5">
    <source>
        <dbReference type="ARBA" id="ARBA00022737"/>
    </source>
</evidence>
<dbReference type="GO" id="GO:0051052">
    <property type="term" value="P:regulation of DNA metabolic process"/>
    <property type="evidence" value="ECO:0007669"/>
    <property type="project" value="UniProtKB-ARBA"/>
</dbReference>
<evidence type="ECO:0000259" key="26">
    <source>
        <dbReference type="PROSITE" id="PS50280"/>
    </source>
</evidence>
<evidence type="ECO:0000256" key="8">
    <source>
        <dbReference type="ARBA" id="ARBA00022843"/>
    </source>
</evidence>
<dbReference type="Gene3D" id="1.10.10.2430">
    <property type="entry name" value="NFRKB winged helix-like domain"/>
    <property type="match status" value="1"/>
</dbReference>
<keyword evidence="13" id="KW-0539">Nucleus</keyword>
<feature type="region of interest" description="Disordered" evidence="24">
    <location>
        <begin position="1841"/>
        <end position="1967"/>
    </location>
</feature>
<dbReference type="GO" id="GO:0003677">
    <property type="term" value="F:DNA binding"/>
    <property type="evidence" value="ECO:0007669"/>
    <property type="project" value="UniProtKB-KW"/>
</dbReference>
<dbReference type="InterPro" id="IPR038106">
    <property type="entry name" value="NFRKB_winged_sf"/>
</dbReference>
<dbReference type="Pfam" id="PF00096">
    <property type="entry name" value="zf-C2H2"/>
    <property type="match status" value="4"/>
</dbReference>
<keyword evidence="9" id="KW-0805">Transcription regulation</keyword>
<feature type="domain" description="C2H2-type" evidence="25">
    <location>
        <begin position="446"/>
        <end position="473"/>
    </location>
</feature>
<evidence type="ECO:0000256" key="22">
    <source>
        <dbReference type="PROSITE-ProRule" id="PRU00042"/>
    </source>
</evidence>
<evidence type="ECO:0000256" key="23">
    <source>
        <dbReference type="SAM" id="Coils"/>
    </source>
</evidence>
<feature type="compositionally biased region" description="Basic residues" evidence="24">
    <location>
        <begin position="307"/>
        <end position="327"/>
    </location>
</feature>
<comment type="function">
    <text evidence="16">Binds to the DNA consensus sequence 5'-GGGGAATCTCC-3'.</text>
</comment>
<comment type="similarity">
    <text evidence="18">Belongs to the NFRKB family.</text>
</comment>
<evidence type="ECO:0000256" key="11">
    <source>
        <dbReference type="ARBA" id="ARBA00023159"/>
    </source>
</evidence>
<feature type="compositionally biased region" description="Basic and acidic residues" evidence="24">
    <location>
        <begin position="392"/>
        <end position="410"/>
    </location>
</feature>
<evidence type="ECO:0000256" key="19">
    <source>
        <dbReference type="ARBA" id="ARBA00070975"/>
    </source>
</evidence>
<proteinExistence type="inferred from homology"/>
<dbReference type="SUPFAM" id="SSF57667">
    <property type="entry name" value="beta-beta-alpha zinc fingers"/>
    <property type="match status" value="3"/>
</dbReference>
<feature type="compositionally biased region" description="Acidic residues" evidence="24">
    <location>
        <begin position="53"/>
        <end position="82"/>
    </location>
</feature>
<feature type="compositionally biased region" description="Polar residues" evidence="24">
    <location>
        <begin position="866"/>
        <end position="879"/>
    </location>
</feature>
<dbReference type="Gene3D" id="2.170.270.10">
    <property type="entry name" value="SET domain"/>
    <property type="match status" value="1"/>
</dbReference>
<organism evidence="28 29">
    <name type="scientific">Sciurus carolinensis</name>
    <name type="common">Eastern gray squirrel</name>
    <dbReference type="NCBI Taxonomy" id="30640"/>
    <lineage>
        <taxon>Eukaryota</taxon>
        <taxon>Metazoa</taxon>
        <taxon>Chordata</taxon>
        <taxon>Craniata</taxon>
        <taxon>Vertebrata</taxon>
        <taxon>Euteleostomi</taxon>
        <taxon>Mammalia</taxon>
        <taxon>Eutheria</taxon>
        <taxon>Euarchontoglires</taxon>
        <taxon>Glires</taxon>
        <taxon>Rodentia</taxon>
        <taxon>Sciuromorpha</taxon>
        <taxon>Sciuridae</taxon>
        <taxon>Sciurinae</taxon>
        <taxon>Sciurini</taxon>
        <taxon>Sciurus</taxon>
    </lineage>
</organism>
<dbReference type="SMART" id="SM00355">
    <property type="entry name" value="ZnF_C2H2"/>
    <property type="match status" value="9"/>
</dbReference>
<dbReference type="Pfam" id="PF25793">
    <property type="entry name" value="WHD_2nd_NFRKB"/>
    <property type="match status" value="1"/>
</dbReference>
<evidence type="ECO:0000256" key="4">
    <source>
        <dbReference type="ARBA" id="ARBA00022723"/>
    </source>
</evidence>
<reference evidence="28" key="1">
    <citation type="submission" date="2020-03" db="EMBL/GenBank/DDBJ databases">
        <title>Studies in the Genomics of Life Span.</title>
        <authorList>
            <person name="Glass D."/>
        </authorList>
    </citation>
    <scope>NUCLEOTIDE SEQUENCE</scope>
    <source>
        <strain evidence="28">SUZIE</strain>
        <tissue evidence="28">Muscle</tissue>
    </source>
</reference>
<dbReference type="FunFam" id="3.30.160.60:FF:000413">
    <property type="entry name" value="PR domain zinc finger protein 10"/>
    <property type="match status" value="1"/>
</dbReference>
<dbReference type="Proteomes" id="UP001166674">
    <property type="component" value="Unassembled WGS sequence"/>
</dbReference>
<evidence type="ECO:0000256" key="14">
    <source>
        <dbReference type="ARBA" id="ARBA00024120"/>
    </source>
</evidence>
<dbReference type="Gene3D" id="3.30.160.60">
    <property type="entry name" value="Classic Zinc Finger"/>
    <property type="match status" value="7"/>
</dbReference>
<evidence type="ECO:0000256" key="10">
    <source>
        <dbReference type="ARBA" id="ARBA00023125"/>
    </source>
</evidence>
<dbReference type="FunFam" id="3.30.160.60:FF:000287">
    <property type="entry name" value="PR domain zinc finger protein 10"/>
    <property type="match status" value="1"/>
</dbReference>
<dbReference type="PROSITE" id="PS50157">
    <property type="entry name" value="ZINC_FINGER_C2H2_2"/>
    <property type="match status" value="8"/>
</dbReference>
<feature type="region of interest" description="Disordered" evidence="24">
    <location>
        <begin position="2053"/>
        <end position="2076"/>
    </location>
</feature>
<evidence type="ECO:0000313" key="29">
    <source>
        <dbReference type="Proteomes" id="UP001166674"/>
    </source>
</evidence>
<feature type="domain" description="C2H2-type" evidence="25">
    <location>
        <begin position="532"/>
        <end position="556"/>
    </location>
</feature>
<keyword evidence="4" id="KW-0479">Metal-binding</keyword>
<feature type="compositionally biased region" description="Low complexity" evidence="24">
    <location>
        <begin position="1949"/>
        <end position="1962"/>
    </location>
</feature>
<dbReference type="PANTHER" id="PTHR13052">
    <property type="entry name" value="NFRKB-RELATED"/>
    <property type="match status" value="1"/>
</dbReference>
<feature type="domain" description="SET" evidence="26">
    <location>
        <begin position="128"/>
        <end position="246"/>
    </location>
</feature>
<evidence type="ECO:0000256" key="2">
    <source>
        <dbReference type="ARBA" id="ARBA00022499"/>
    </source>
</evidence>
<dbReference type="InterPro" id="IPR057748">
    <property type="entry name" value="NFRKB_WH_2"/>
</dbReference>
<dbReference type="PANTHER" id="PTHR13052:SF3">
    <property type="entry name" value="NUCLEAR FACTOR RELATED TO KAPPA-B-BINDING PROTEIN"/>
    <property type="match status" value="1"/>
</dbReference>
<evidence type="ECO:0000256" key="6">
    <source>
        <dbReference type="ARBA" id="ARBA00022771"/>
    </source>
</evidence>
<dbReference type="FunFam" id="3.30.160.60:FF:000411">
    <property type="entry name" value="PR domain zinc finger protein 10"/>
    <property type="match status" value="1"/>
</dbReference>
<dbReference type="Pfam" id="PF21549">
    <property type="entry name" value="PRDM2_PR"/>
    <property type="match status" value="1"/>
</dbReference>
<dbReference type="FunFam" id="3.30.160.60:FF:000347">
    <property type="entry name" value="PR domain zinc finger protein 10"/>
    <property type="match status" value="1"/>
</dbReference>
<dbReference type="CDD" id="cd19194">
    <property type="entry name" value="PR-SET_PRDM10"/>
    <property type="match status" value="1"/>
</dbReference>
<dbReference type="GO" id="GO:0031011">
    <property type="term" value="C:Ino80 complex"/>
    <property type="evidence" value="ECO:0007669"/>
    <property type="project" value="InterPro"/>
</dbReference>
<dbReference type="GO" id="GO:0033044">
    <property type="term" value="P:regulation of chromosome organization"/>
    <property type="evidence" value="ECO:0007669"/>
    <property type="project" value="UniProtKB-ARBA"/>
</dbReference>
<evidence type="ECO:0000256" key="18">
    <source>
        <dbReference type="ARBA" id="ARBA00060988"/>
    </source>
</evidence>
<feature type="coiled-coil region" evidence="23">
    <location>
        <begin position="1477"/>
        <end position="1508"/>
    </location>
</feature>
<dbReference type="InterPro" id="IPR025220">
    <property type="entry name" value="NFRKB_WH_1"/>
</dbReference>
<dbReference type="InterPro" id="IPR044867">
    <property type="entry name" value="DEUBAD_dom"/>
</dbReference>
<evidence type="ECO:0000256" key="20">
    <source>
        <dbReference type="ARBA" id="ARBA00076275"/>
    </source>
</evidence>
<feature type="region of interest" description="Disordered" evidence="24">
    <location>
        <begin position="2188"/>
        <end position="2212"/>
    </location>
</feature>
<feature type="compositionally biased region" description="Polar residues" evidence="24">
    <location>
        <begin position="1921"/>
        <end position="1943"/>
    </location>
</feature>
<evidence type="ECO:0000256" key="12">
    <source>
        <dbReference type="ARBA" id="ARBA00023163"/>
    </source>
</evidence>
<feature type="compositionally biased region" description="Low complexity" evidence="24">
    <location>
        <begin position="1874"/>
        <end position="1887"/>
    </location>
</feature>
<protein>
    <recommendedName>
        <fullName evidence="19">Nuclear factor related to kappa-B-binding protein</fullName>
    </recommendedName>
    <alternativeName>
        <fullName evidence="20">DNA-binding protein R kappa-B</fullName>
    </alternativeName>
    <alternativeName>
        <fullName evidence="14">PR domain zinc finger protein 10</fullName>
    </alternativeName>
    <alternativeName>
        <fullName evidence="15">PR domain-containing protein 10</fullName>
    </alternativeName>
</protein>
<feature type="compositionally biased region" description="Pro residues" evidence="24">
    <location>
        <begin position="1093"/>
        <end position="1108"/>
    </location>
</feature>
<dbReference type="GO" id="GO:0002020">
    <property type="term" value="F:protease binding"/>
    <property type="evidence" value="ECO:0007669"/>
    <property type="project" value="TreeGrafter"/>
</dbReference>
<feature type="domain" description="C2H2-type" evidence="25">
    <location>
        <begin position="504"/>
        <end position="531"/>
    </location>
</feature>
<keyword evidence="12" id="KW-0804">Transcription</keyword>
<accession>A0AA41SVQ8</accession>
<sequence>MNGNATLPTQDPGQVAYVQQDTTAQQVLPSIESVDGSDPLATLQNPIARLEAKEEEEEEEEEDTEEEEEEDGEDTDLDDWEPDPPRPFDPHDLWCEECNNAHSSVCPKHGPLHPIPNRPVLTRARASLPLVLYIDRFLGGVFSKRRIPKRTQFGPVEGPLVRGSELKDCYIHLKVSLDKGDRKDRDLHEDLWFELSDETLCNWMMFVRPAQNHLEQNLVAYQYGHHVYYTTIKNVEPKQELKVWYAASYAEFVNQKIHDISEEERKVLREQEKNWPCYECNRRFISSEQLQQHLNSHDEKLDVFSRTRGRGRGRGKRRFGPGRRPGRPPKFIRLEITSENGEKSDDGTQDLLHFPTKEQFDEAEPASLNGLDQPEQTTIPIPQLPQETQSSLEHEPETHTLHLQPQHEESVVPTQSTLTADDMRRAKRIRNAALQHLFIRKSFRPFKCLQCGKAFREKDKLDQHLRFHGREGNCPLTCDLCNKGFISSASLESHMKLHSDQKTYSCIFCPESFDRLDLLKDHVAIHINDGYFTCPTCKKRFPDFIQVKKHVRSFHSEKIYQCTECDKAFCRPDKLRLHMLRHSDRKDFLCSTCGKQFKRKDKLREHMQRMHNPEREAKKADRISRSKTFKPRITSTDYDSFTFKCRLCMMGFRRRGMLVYKSASKRKAHILKNHPGAELPPSIRKLRPAGPGEPDPMLSTHTQLTGTIATPPVCCPHCSKQYSSKTKMVQHIRKKHPEYAQLPNTIHTPLTTAVISATPAVLTTDSATGETVVTTDLLTQAMTELSQTLTTDYRTPQGDYQRIQYIPVSQSASGLQQPQHIQLQVVQVAPATSPHQSQQSTVDVGQLHDPQTYTQHAIQVQHIQVTEPTTSAPSSSQVTGQPLSPSAQQPQQGLSPSHIQGSSSTQGQTLQQQQQNSSVQHTYLPNAWNSFRGYSSEIQMMTLPPGQFVITDSGVATPVTSGQVKAVTPGHYVLSDSQPELEEKQTSALSSGVQVQTSAHSDSLDSQTTSQQQTTQYIITTTTNGNGSSENKDSKTNICYQPEMQVAVKPNNTALGSDIVHINSNVIFSKGLGFEEIADYNSCEDLIWETSRAPPPTARPLRPTPQGPPRKARPFRRPSLERARTRTLCGSVLVREWGAGGGQPAKRPVPAVQNTGGEETMDSLDHMLTDPLELGPCGDGHGTRIMEDCLLGGTRVSLPEDLLEDPEIFFDVVSLSTWQEVLSDSQREHLQQFLPHFPADSVEQQNELILALFSGENFRFGNPLHIAQKLFRDGHFNPEVVKYRQLCFKSQYKRYLSSQQQYFHRLLKQILASRSDLLEMARRSGPTLPFRQKRPSPSRSPEEREWRTQQRYLKVLREVKEECGDTALSSDEEATLDLQEKFSFEDLSSWLPSSPARSPSPAVPLRVVPTLSTTDMKTTDKIELGDSDLKIMLKKHHEKRKHQPDHPDLLTGDLTLSDIMTRVNAGRKGSLAVLYDLAVLKKKVKEKEEKKKKKIKLIKSEAEDLTETLSNTEGVPPLSQAPSPLAIPSIKEEPLEDLKPCLGINEISSSFFSLLLEILLLENQASLPMLEERVLDWQSSPASSLNSWFSAAPNWAELVLPALQYLAGESRAVPSSFSPFVEFKEKTQQWKLLGQSQDNEKELTALFQLWLETKDQAFCKQENEDSSDATTPIPRVRTDYVVRPSTGEEKRVFQEQERYRYSQPHKAFTFRMHGFESVVGPVKGVFDKETSLNKAREHSLLRSDRPAYVTILSLVRDAAARLPNGEGTRAEICELLKDSQFLAPDVTSTQVNTVVSGALDRLHYEKDPCVKYDIGRKLWIYLHRDRSEEEFERIHQAQAAAAKARKALQQKPKPPSKVKSNSKETSLKILSSGPSEQSQMSLSDSSMPPTPVTPVTPTTPALPTTPISPPPVSSVNKSGPTSVSEPAKSSSGVLLVSSPTMPQLGTMLSPASSQTPPSSQAAGRVISHSSSAGLPQVRVVAQPSLPAVPQQSTGPAQTLPQMPGGPQIRVPATATQTKVVPQAVMATVPIKAQTGAPTVQRPGPMQTGLTVSSLPAAASPVSKPATSSPGSSAPSASTTAVIQNVTGQNIIKQVAITGQLGVKPQTGNSIPLTATNFRIQGKDVLRLPPSSITTDAKGQTVLRITPDMMATLAKSQVTTVKLTQDLFGTGGGTAGKGISATLHVTSNPVHATDSPAKASSANAPSSAPAGTTVVKVTPDLKPAEPSSSAFRLMPALGVSVADQKGKNTVASSEAKPAATIRIVQGLGVMPPKAGQTITVAAHAKQGASVASGSGTVHSSAVSLPSMNAAVSKTVAVASGAANTPISIGTGAPTVRQVPVSTTVVSTSQAGKLPTRITVPLSVISQPMKGKSVVTAPIIKGNLGANLSGLGRNIILTTMPAGTKLIAGNKPVSFLTAQQLQQLQQQGQATQVRIQTVPASHLQQGTASGSSKAVSTVVVTTAPSPKQAPEQQ</sequence>
<dbReference type="Pfam" id="PF12874">
    <property type="entry name" value="zf-met"/>
    <property type="match status" value="1"/>
</dbReference>
<evidence type="ECO:0000256" key="9">
    <source>
        <dbReference type="ARBA" id="ARBA00023015"/>
    </source>
</evidence>
<comment type="function">
    <text evidence="21">Transcriptional activator, essential for early embryonic development and survival of embryonic stem cells (ESCs). Supports cell growth and survival during early development by transcriptionally activating the expression of the translation initiation factor EIF3B, to sustain global translation. Activates the transcription of FLNC.</text>
</comment>
<keyword evidence="10" id="KW-0238">DNA-binding</keyword>
<dbReference type="PROSITE" id="PS50280">
    <property type="entry name" value="SET"/>
    <property type="match status" value="1"/>
</dbReference>
<feature type="domain" description="C2H2-type" evidence="25">
    <location>
        <begin position="275"/>
        <end position="302"/>
    </location>
</feature>
<dbReference type="FunFam" id="3.30.160.60:FF:000428">
    <property type="entry name" value="PR domain zinc finger protein 10"/>
    <property type="match status" value="1"/>
</dbReference>
<feature type="region of interest" description="Disordered" evidence="24">
    <location>
        <begin position="28"/>
        <end position="88"/>
    </location>
</feature>
<dbReference type="GO" id="GO:0010604">
    <property type="term" value="P:positive regulation of macromolecule metabolic process"/>
    <property type="evidence" value="ECO:0007669"/>
    <property type="project" value="UniProtKB-ARBA"/>
</dbReference>